<organism evidence="3 4">
    <name type="scientific">Lacticaseibacillus nasuensis JCM 17158</name>
    <dbReference type="NCBI Taxonomy" id="1291734"/>
    <lineage>
        <taxon>Bacteria</taxon>
        <taxon>Bacillati</taxon>
        <taxon>Bacillota</taxon>
        <taxon>Bacilli</taxon>
        <taxon>Lactobacillales</taxon>
        <taxon>Lactobacillaceae</taxon>
        <taxon>Lacticaseibacillus</taxon>
    </lineage>
</organism>
<dbReference type="GO" id="GO:0003677">
    <property type="term" value="F:DNA binding"/>
    <property type="evidence" value="ECO:0007669"/>
    <property type="project" value="InterPro"/>
</dbReference>
<keyword evidence="4" id="KW-1185">Reference proteome</keyword>
<keyword evidence="3" id="KW-0489">Methyltransferase</keyword>
<reference evidence="3 4" key="1">
    <citation type="journal article" date="2015" name="Genome Announc.">
        <title>Expanding the biotechnology potential of lactobacilli through comparative genomics of 213 strains and associated genera.</title>
        <authorList>
            <person name="Sun Z."/>
            <person name="Harris H.M."/>
            <person name="McCann A."/>
            <person name="Guo C."/>
            <person name="Argimon S."/>
            <person name="Zhang W."/>
            <person name="Yang X."/>
            <person name="Jeffery I.B."/>
            <person name="Cooney J.C."/>
            <person name="Kagawa T.F."/>
            <person name="Liu W."/>
            <person name="Song Y."/>
            <person name="Salvetti E."/>
            <person name="Wrobel A."/>
            <person name="Rasinkangas P."/>
            <person name="Parkhill J."/>
            <person name="Rea M.C."/>
            <person name="O'Sullivan O."/>
            <person name="Ritari J."/>
            <person name="Douillard F.P."/>
            <person name="Paul Ross R."/>
            <person name="Yang R."/>
            <person name="Briner A.E."/>
            <person name="Felis G.E."/>
            <person name="de Vos W.M."/>
            <person name="Barrangou R."/>
            <person name="Klaenhammer T.R."/>
            <person name="Caufield P.W."/>
            <person name="Cui Y."/>
            <person name="Zhang H."/>
            <person name="O'Toole P.W."/>
        </authorList>
    </citation>
    <scope>NUCLEOTIDE SEQUENCE [LARGE SCALE GENOMIC DNA]</scope>
    <source>
        <strain evidence="3 4">JCM 17158</strain>
    </source>
</reference>
<dbReference type="InterPro" id="IPR048375">
    <property type="entry name" value="YtxK-like_N"/>
</dbReference>
<accession>A0A0R1JT29</accession>
<dbReference type="Pfam" id="PF02384">
    <property type="entry name" value="N6_Mtase"/>
    <property type="match status" value="1"/>
</dbReference>
<dbReference type="CDD" id="cd02440">
    <property type="entry name" value="AdoMet_MTases"/>
    <property type="match status" value="1"/>
</dbReference>
<dbReference type="GO" id="GO:0032259">
    <property type="term" value="P:methylation"/>
    <property type="evidence" value="ECO:0007669"/>
    <property type="project" value="UniProtKB-KW"/>
</dbReference>
<evidence type="ECO:0000259" key="1">
    <source>
        <dbReference type="Pfam" id="PF02384"/>
    </source>
</evidence>
<comment type="caution">
    <text evidence="3">The sequence shown here is derived from an EMBL/GenBank/DDBJ whole genome shotgun (WGS) entry which is preliminary data.</text>
</comment>
<dbReference type="PATRIC" id="fig|1291734.4.peg.824"/>
<dbReference type="PANTHER" id="PTHR41313">
    <property type="entry name" value="ADENINE-SPECIFIC METHYLTRANSFERASE"/>
    <property type="match status" value="1"/>
</dbReference>
<protein>
    <submittedName>
        <fullName evidence="3">Modification methylase LaaG</fullName>
    </submittedName>
</protein>
<dbReference type="InterPro" id="IPR029063">
    <property type="entry name" value="SAM-dependent_MTases_sf"/>
</dbReference>
<evidence type="ECO:0000313" key="3">
    <source>
        <dbReference type="EMBL" id="KRK74203.1"/>
    </source>
</evidence>
<keyword evidence="3" id="KW-0808">Transferase</keyword>
<dbReference type="STRING" id="1291734.FD02_GL000798"/>
<dbReference type="OrthoDB" id="9788159at2"/>
<dbReference type="SUPFAM" id="SSF53335">
    <property type="entry name" value="S-adenosyl-L-methionine-dependent methyltransferases"/>
    <property type="match status" value="1"/>
</dbReference>
<dbReference type="AlphaFoldDB" id="A0A0R1JT29"/>
<dbReference type="PANTHER" id="PTHR41313:SF1">
    <property type="entry name" value="DNA METHYLASE ADENINE-SPECIFIC DOMAIN-CONTAINING PROTEIN"/>
    <property type="match status" value="1"/>
</dbReference>
<evidence type="ECO:0000313" key="4">
    <source>
        <dbReference type="Proteomes" id="UP000051804"/>
    </source>
</evidence>
<dbReference type="Gene3D" id="3.40.50.150">
    <property type="entry name" value="Vaccinia Virus protein VP39"/>
    <property type="match status" value="1"/>
</dbReference>
<gene>
    <name evidence="3" type="ORF">FD02_GL000798</name>
</gene>
<dbReference type="Gene3D" id="1.10.150.470">
    <property type="match status" value="1"/>
</dbReference>
<dbReference type="Pfam" id="PF21106">
    <property type="entry name" value="YtxK_like"/>
    <property type="match status" value="1"/>
</dbReference>
<dbReference type="InterPro" id="IPR003356">
    <property type="entry name" value="DNA_methylase_A-5"/>
</dbReference>
<evidence type="ECO:0000259" key="2">
    <source>
        <dbReference type="Pfam" id="PF21106"/>
    </source>
</evidence>
<dbReference type="GO" id="GO:0008170">
    <property type="term" value="F:N-methyltransferase activity"/>
    <property type="evidence" value="ECO:0007669"/>
    <property type="project" value="InterPro"/>
</dbReference>
<dbReference type="RefSeq" id="WP_056949829.1">
    <property type="nucleotide sequence ID" value="NZ_AZDJ01000001.1"/>
</dbReference>
<dbReference type="PIRSF" id="PIRSF026567">
    <property type="entry name" value="Adenine_mtase_bact_prd"/>
    <property type="match status" value="1"/>
</dbReference>
<dbReference type="Proteomes" id="UP000051804">
    <property type="component" value="Unassembled WGS sequence"/>
</dbReference>
<name>A0A0R1JT29_9LACO</name>
<dbReference type="InterPro" id="IPR052933">
    <property type="entry name" value="DNA_Protect_Modify"/>
</dbReference>
<dbReference type="InterPro" id="IPR016843">
    <property type="entry name" value="S-AdoMet-dep_Ade-MeTrfase_prd"/>
</dbReference>
<sequence>MAQAELKALWQALEQATTLLQKNLHTSFLDAVIEAGEDLQLGIRHEDGLPDAATTAKLKALFAPINLRDYSPEELRQALQLVLVKAITVDGIQPNQQVTPDAMASLASFMVTTFMPHFSPAATIVDPTAGTGNLLFAVMNQLHTATGSSLHGVGIDNDEQLLGVASMSAALQGLDVELLHQDALANLPVTAATLVVADLPVGFYPVDERAKQFATAAKSGHSYAHHLLIEQSVRMLAPGGLGLFFVPSDLFQTEEAAGLTAWLTQAALFQGLLNLPKGFFTSATAQKALLVVQKPGGSAKQVKQVLLGEFPDLNDRAAFAQFVDSVHSWAAQNLA</sequence>
<proteinExistence type="predicted"/>
<feature type="domain" description="YtxK-like N-terminal helical" evidence="2">
    <location>
        <begin position="8"/>
        <end position="86"/>
    </location>
</feature>
<feature type="domain" description="DNA methylase adenine-specific" evidence="1">
    <location>
        <begin position="99"/>
        <end position="307"/>
    </location>
</feature>
<dbReference type="EMBL" id="AZDJ01000001">
    <property type="protein sequence ID" value="KRK74203.1"/>
    <property type="molecule type" value="Genomic_DNA"/>
</dbReference>